<name>A0A5Q0Q7V0_9SPHI</name>
<organism evidence="2 3">
    <name type="scientific">Sphingobacterium zhuxiongii</name>
    <dbReference type="NCBI Taxonomy" id="2662364"/>
    <lineage>
        <taxon>Bacteria</taxon>
        <taxon>Pseudomonadati</taxon>
        <taxon>Bacteroidota</taxon>
        <taxon>Sphingobacteriia</taxon>
        <taxon>Sphingobacteriales</taxon>
        <taxon>Sphingobacteriaceae</taxon>
        <taxon>Sphingobacterium</taxon>
    </lineage>
</organism>
<protein>
    <recommendedName>
        <fullName evidence="4">DUF2946 domain-containing protein</fullName>
    </recommendedName>
</protein>
<accession>A0A5Q0Q7V0</accession>
<dbReference type="Pfam" id="PF26622">
    <property type="entry name" value="DUF8199"/>
    <property type="match status" value="1"/>
</dbReference>
<proteinExistence type="predicted"/>
<sequence>MRKIVAILLLTIYSVCSTGATIYMHHCGKRTLISVLDEEKVSHDQCPLCTEHHHNQEHSEQNASCCENKDMCQDVQLELKNDTDQQQSSLQQLFSFTPAVVIIPWIISFLEQRLDQDVKWRSSAEELQFAYVDPVYILNCNFRI</sequence>
<feature type="signal peptide" evidence="1">
    <location>
        <begin position="1"/>
        <end position="20"/>
    </location>
</feature>
<keyword evidence="3" id="KW-1185">Reference proteome</keyword>
<dbReference type="Proteomes" id="UP000326921">
    <property type="component" value="Chromosome"/>
</dbReference>
<evidence type="ECO:0008006" key="4">
    <source>
        <dbReference type="Google" id="ProtNLM"/>
    </source>
</evidence>
<reference evidence="2 3" key="1">
    <citation type="submission" date="2019-10" db="EMBL/GenBank/DDBJ databases">
        <authorList>
            <person name="Dong K."/>
        </authorList>
    </citation>
    <scope>NUCLEOTIDE SEQUENCE [LARGE SCALE GENOMIC DNA]</scope>
    <source>
        <strain evidence="3">dk4302</strain>
    </source>
</reference>
<keyword evidence="1" id="KW-0732">Signal</keyword>
<evidence type="ECO:0000313" key="3">
    <source>
        <dbReference type="Proteomes" id="UP000326921"/>
    </source>
</evidence>
<gene>
    <name evidence="2" type="ORF">GFH32_02930</name>
</gene>
<evidence type="ECO:0000313" key="2">
    <source>
        <dbReference type="EMBL" id="QGA25334.1"/>
    </source>
</evidence>
<dbReference type="KEGG" id="sphe:GFH32_02930"/>
<evidence type="ECO:0000256" key="1">
    <source>
        <dbReference type="SAM" id="SignalP"/>
    </source>
</evidence>
<dbReference type="InterPro" id="IPR058512">
    <property type="entry name" value="DUF8199"/>
</dbReference>
<dbReference type="RefSeq" id="WP_153509655.1">
    <property type="nucleotide sequence ID" value="NZ_CP045652.1"/>
</dbReference>
<feature type="chain" id="PRO_5024804990" description="DUF2946 domain-containing protein" evidence="1">
    <location>
        <begin position="21"/>
        <end position="144"/>
    </location>
</feature>
<dbReference type="EMBL" id="CP045652">
    <property type="protein sequence ID" value="QGA25334.1"/>
    <property type="molecule type" value="Genomic_DNA"/>
</dbReference>
<dbReference type="AlphaFoldDB" id="A0A5Q0Q7V0"/>